<organism evidence="2 3">
    <name type="scientific">Conexibacter woesei (strain DSM 14684 / CCUG 47730 / CIP 108061 / JCM 11494 / NBRC 100937 / ID131577)</name>
    <dbReference type="NCBI Taxonomy" id="469383"/>
    <lineage>
        <taxon>Bacteria</taxon>
        <taxon>Bacillati</taxon>
        <taxon>Actinomycetota</taxon>
        <taxon>Thermoleophilia</taxon>
        <taxon>Solirubrobacterales</taxon>
        <taxon>Conexibacteraceae</taxon>
        <taxon>Conexibacter</taxon>
    </lineage>
</organism>
<keyword evidence="1" id="KW-0732">Signal</keyword>
<evidence type="ECO:0000313" key="3">
    <source>
        <dbReference type="Proteomes" id="UP000008229"/>
    </source>
</evidence>
<feature type="chain" id="PRO_5003043141" evidence="1">
    <location>
        <begin position="34"/>
        <end position="574"/>
    </location>
</feature>
<proteinExistence type="predicted"/>
<gene>
    <name evidence="2" type="ordered locus">Cwoe_4892</name>
</gene>
<protein>
    <submittedName>
        <fullName evidence="2">Uncharacterized protein</fullName>
    </submittedName>
</protein>
<reference evidence="3" key="2">
    <citation type="submission" date="2010-01" db="EMBL/GenBank/DDBJ databases">
        <title>The complete genome of Conexibacter woesei DSM 14684.</title>
        <authorList>
            <consortium name="US DOE Joint Genome Institute (JGI-PGF)"/>
            <person name="Lucas S."/>
            <person name="Copeland A."/>
            <person name="Lapidus A."/>
            <person name="Glavina del Rio T."/>
            <person name="Dalin E."/>
            <person name="Tice H."/>
            <person name="Bruce D."/>
            <person name="Goodwin L."/>
            <person name="Pitluck S."/>
            <person name="Kyrpides N."/>
            <person name="Mavromatis K."/>
            <person name="Ivanova N."/>
            <person name="Mikhailova N."/>
            <person name="Chertkov O."/>
            <person name="Brettin T."/>
            <person name="Detter J.C."/>
            <person name="Han C."/>
            <person name="Larimer F."/>
            <person name="Land M."/>
            <person name="Hauser L."/>
            <person name="Markowitz V."/>
            <person name="Cheng J.-F."/>
            <person name="Hugenholtz P."/>
            <person name="Woyke T."/>
            <person name="Wu D."/>
            <person name="Pukall R."/>
            <person name="Steenblock K."/>
            <person name="Schneider S."/>
            <person name="Klenk H.-P."/>
            <person name="Eisen J.A."/>
        </authorList>
    </citation>
    <scope>NUCLEOTIDE SEQUENCE [LARGE SCALE GENOMIC DNA]</scope>
    <source>
        <strain evidence="3">DSM 14684 / CIP 108061 / JCM 11494 / NBRC 100937 / ID131577</strain>
    </source>
</reference>
<feature type="signal peptide" evidence="1">
    <location>
        <begin position="1"/>
        <end position="33"/>
    </location>
</feature>
<dbReference type="AlphaFoldDB" id="D3FBB2"/>
<reference evidence="2 3" key="1">
    <citation type="journal article" date="2010" name="Stand. Genomic Sci.">
        <title>Complete genome sequence of Conexibacter woesei type strain (ID131577).</title>
        <authorList>
            <person name="Pukall R."/>
            <person name="Lapidus A."/>
            <person name="Glavina Del Rio T."/>
            <person name="Copeland A."/>
            <person name="Tice H."/>
            <person name="Cheng J.-F."/>
            <person name="Lucas S."/>
            <person name="Chen F."/>
            <person name="Nolan M."/>
            <person name="Bruce D."/>
            <person name="Goodwin L."/>
            <person name="Pitluck S."/>
            <person name="Mavromatis K."/>
            <person name="Ivanova N."/>
            <person name="Ovchinnikova G."/>
            <person name="Pati A."/>
            <person name="Chen A."/>
            <person name="Palaniappan K."/>
            <person name="Land M."/>
            <person name="Hauser L."/>
            <person name="Chang Y.-J."/>
            <person name="Jeffries C.D."/>
            <person name="Chain P."/>
            <person name="Meincke L."/>
            <person name="Sims D."/>
            <person name="Brettin T."/>
            <person name="Detter J.C."/>
            <person name="Rohde M."/>
            <person name="Goeker M."/>
            <person name="Bristow J."/>
            <person name="Eisen J.A."/>
            <person name="Markowitz V."/>
            <person name="Kyrpides N.C."/>
            <person name="Klenk H.-P."/>
            <person name="Hugenholtz P."/>
        </authorList>
    </citation>
    <scope>NUCLEOTIDE SEQUENCE [LARGE SCALE GENOMIC DNA]</scope>
    <source>
        <strain evidence="3">DSM 14684 / CIP 108061 / JCM 11494 / NBRC 100937 / ID131577</strain>
    </source>
</reference>
<sequence precursor="true">MSSSPACRPWALALVAAALAAAVWAAAPAPATAAPARRGTLEVRLTGLPQGQPAGATLRGPGLSRELRSARTTLRGVRPGSYVLTLRRVTFTRARRGIAKGSIALPSRRRATVRVKAGGRARLEGGWGMVMRGGVARAPRRVTDVLGAPEDPAGIVVPRGGTRYRAGGYLTSGPTATFPHGLISRITRVRTRGARVTLGLRSVPVTEVVPEFRGWAPSGSGAAHAAADTVGPEPRVGGLRFLKSVPCRIDSDVTRSAGPSFDLGLRDPRLEQLEWSVLNPRVHIRTSGEWFVRFALNPGDALKCSETLAGFTQFVPIPIGPIVVPFFFGAKLVARASMTQTGERASVDHAVALTLDADTARGSSGWLQRTTTPRTVVDGSVALDMQASGGFFVEAGVGAPKIANVRLEMGPELVLEAPASGTCQAQARLSAKLIAELLIRQFTLDVGSQTIVGPMALPWCRSVDPILGDWRYRDGGGELRVEQAGSGFEATALTNVTIDDSACVYQPAGTRFQIAGADGSYTTPYVWWRVSDCTESDRDPAATMKILPFDRDQIDFCGSTARNSGCDTLDRIRR</sequence>
<dbReference type="HOGENOM" id="CLU_474669_0_0_11"/>
<accession>D3FBB2</accession>
<evidence type="ECO:0000313" key="2">
    <source>
        <dbReference type="EMBL" id="ADB53304.1"/>
    </source>
</evidence>
<dbReference type="EMBL" id="CP001854">
    <property type="protein sequence ID" value="ADB53304.1"/>
    <property type="molecule type" value="Genomic_DNA"/>
</dbReference>
<evidence type="ECO:0000256" key="1">
    <source>
        <dbReference type="SAM" id="SignalP"/>
    </source>
</evidence>
<dbReference type="KEGG" id="cwo:Cwoe_4892"/>
<keyword evidence="3" id="KW-1185">Reference proteome</keyword>
<dbReference type="Proteomes" id="UP000008229">
    <property type="component" value="Chromosome"/>
</dbReference>
<dbReference type="STRING" id="469383.Cwoe_4892"/>
<name>D3FBB2_CONWI</name>
<dbReference type="RefSeq" id="WP_012936355.1">
    <property type="nucleotide sequence ID" value="NC_013739.1"/>
</dbReference>